<dbReference type="Proteomes" id="UP000032515">
    <property type="component" value="Unassembled WGS sequence"/>
</dbReference>
<reference evidence="2 3" key="1">
    <citation type="submission" date="2014-11" db="EMBL/GenBank/DDBJ databases">
        <title>Genomics and ecophysiology of heterotrophic nitrogen fixing bacteria isolated from estuarine surface water.</title>
        <authorList>
            <person name="Bentzon-Tilia M."/>
            <person name="Severin I."/>
            <person name="Hansen L.H."/>
            <person name="Riemann L."/>
        </authorList>
    </citation>
    <scope>NUCLEOTIDE SEQUENCE [LARGE SCALE GENOMIC DNA]</scope>
    <source>
        <strain evidence="2 3">BAL398</strain>
    </source>
</reference>
<evidence type="ECO:0000313" key="3">
    <source>
        <dbReference type="Proteomes" id="UP000032515"/>
    </source>
</evidence>
<comment type="caution">
    <text evidence="2">The sequence shown here is derived from an EMBL/GenBank/DDBJ whole genome shotgun (WGS) entry which is preliminary data.</text>
</comment>
<evidence type="ECO:0000313" key="2">
    <source>
        <dbReference type="EMBL" id="KIZ43609.1"/>
    </source>
</evidence>
<dbReference type="EMBL" id="JXXE01000218">
    <property type="protein sequence ID" value="KIZ43609.1"/>
    <property type="molecule type" value="Genomic_DNA"/>
</dbReference>
<gene>
    <name evidence="2" type="ORF">OO17_11085</name>
</gene>
<feature type="chain" id="PRO_5002319576" description="Outer membrane protein beta-barrel domain-containing protein" evidence="1">
    <location>
        <begin position="23"/>
        <end position="199"/>
    </location>
</feature>
<feature type="signal peptide" evidence="1">
    <location>
        <begin position="1"/>
        <end position="22"/>
    </location>
</feature>
<evidence type="ECO:0008006" key="4">
    <source>
        <dbReference type="Google" id="ProtNLM"/>
    </source>
</evidence>
<dbReference type="RefSeq" id="WP_234707391.1">
    <property type="nucleotide sequence ID" value="NZ_JXXE01000218.1"/>
</dbReference>
<protein>
    <recommendedName>
        <fullName evidence="4">Outer membrane protein beta-barrel domain-containing protein</fullName>
    </recommendedName>
</protein>
<organism evidence="2 3">
    <name type="scientific">Rhodopseudomonas palustris</name>
    <dbReference type="NCBI Taxonomy" id="1076"/>
    <lineage>
        <taxon>Bacteria</taxon>
        <taxon>Pseudomonadati</taxon>
        <taxon>Pseudomonadota</taxon>
        <taxon>Alphaproteobacteria</taxon>
        <taxon>Hyphomicrobiales</taxon>
        <taxon>Nitrobacteraceae</taxon>
        <taxon>Rhodopseudomonas</taxon>
    </lineage>
</organism>
<name>A0A0D7ES00_RHOPL</name>
<keyword evidence="1" id="KW-0732">Signal</keyword>
<accession>A0A0D7ES00</accession>
<dbReference type="AlphaFoldDB" id="A0A0D7ES00"/>
<sequence length="199" mass="20601">MIFATKTAVAIALMALAGPAGAMQLEPVRYWVPGGPFGFGGGATETVADSYSNVPGFEAGSAGDWRDNFRTGLFVRNRAGAIDLNGFGQTGAYGGFGSLSYQGGLVGYNYKGAGDLPMTFYTGFDKLTYDPGTIGALTPFSSDSGIPAGYNARAGVVIQPAPNVSLSFEAGITQYQSGRIDSDIHSPLLPGQSTLFLGR</sequence>
<evidence type="ECO:0000256" key="1">
    <source>
        <dbReference type="SAM" id="SignalP"/>
    </source>
</evidence>
<dbReference type="PATRIC" id="fig|1076.23.peg.2101"/>
<proteinExistence type="predicted"/>